<dbReference type="AlphaFoldDB" id="X1FUN5"/>
<proteinExistence type="predicted"/>
<comment type="caution">
    <text evidence="2">The sequence shown here is derived from an EMBL/GenBank/DDBJ whole genome shotgun (WGS) entry which is preliminary data.</text>
</comment>
<evidence type="ECO:0000256" key="1">
    <source>
        <dbReference type="SAM" id="MobiDB-lite"/>
    </source>
</evidence>
<feature type="non-terminal residue" evidence="2">
    <location>
        <position position="90"/>
    </location>
</feature>
<dbReference type="InterPro" id="IPR006311">
    <property type="entry name" value="TAT_signal"/>
</dbReference>
<dbReference type="PROSITE" id="PS51318">
    <property type="entry name" value="TAT"/>
    <property type="match status" value="1"/>
</dbReference>
<reference evidence="2" key="1">
    <citation type="journal article" date="2014" name="Front. Microbiol.">
        <title>High frequency of phylogenetically diverse reductive dehalogenase-homologous genes in deep subseafloor sedimentary metagenomes.</title>
        <authorList>
            <person name="Kawai M."/>
            <person name="Futagami T."/>
            <person name="Toyoda A."/>
            <person name="Takaki Y."/>
            <person name="Nishi S."/>
            <person name="Hori S."/>
            <person name="Arai W."/>
            <person name="Tsubouchi T."/>
            <person name="Morono Y."/>
            <person name="Uchiyama I."/>
            <person name="Ito T."/>
            <person name="Fujiyama A."/>
            <person name="Inagaki F."/>
            <person name="Takami H."/>
        </authorList>
    </citation>
    <scope>NUCLEOTIDE SEQUENCE</scope>
    <source>
        <strain evidence="2">Expedition CK06-06</strain>
    </source>
</reference>
<evidence type="ECO:0000313" key="2">
    <source>
        <dbReference type="EMBL" id="GAH36260.1"/>
    </source>
</evidence>
<name>X1FUN5_9ZZZZ</name>
<feature type="region of interest" description="Disordered" evidence="1">
    <location>
        <begin position="24"/>
        <end position="46"/>
    </location>
</feature>
<dbReference type="EMBL" id="BARU01014741">
    <property type="protein sequence ID" value="GAH36260.1"/>
    <property type="molecule type" value="Genomic_DNA"/>
</dbReference>
<sequence length="90" mass="9820">MFSRRQMLSSAALLGGASLLKTRTADADPLPTTPSTPHFDLPPNKGPFSYVPVETPNGVTLPWKMEKGVKVFHLVAEEVQREFAPGMIVN</sequence>
<organism evidence="2">
    <name type="scientific">marine sediment metagenome</name>
    <dbReference type="NCBI Taxonomy" id="412755"/>
    <lineage>
        <taxon>unclassified sequences</taxon>
        <taxon>metagenomes</taxon>
        <taxon>ecological metagenomes</taxon>
    </lineage>
</organism>
<protein>
    <submittedName>
        <fullName evidence="2">Uncharacterized protein</fullName>
    </submittedName>
</protein>
<gene>
    <name evidence="2" type="ORF">S03H2_25826</name>
</gene>
<accession>X1FUN5</accession>